<evidence type="ECO:0000256" key="11">
    <source>
        <dbReference type="SAM" id="SignalP"/>
    </source>
</evidence>
<feature type="binding site" evidence="9">
    <location>
        <position position="520"/>
    </location>
    <ligand>
        <name>Zn(2+)</name>
        <dbReference type="ChEBI" id="CHEBI:29105"/>
        <label>1</label>
    </ligand>
</feature>
<evidence type="ECO:0000256" key="1">
    <source>
        <dbReference type="ARBA" id="ARBA00022723"/>
    </source>
</evidence>
<dbReference type="InterPro" id="IPR036627">
    <property type="entry name" value="CobW-likC_sf"/>
</dbReference>
<dbReference type="GeneID" id="36339078"/>
<keyword evidence="4" id="KW-0143">Chaperone</keyword>
<dbReference type="InterPro" id="IPR011629">
    <property type="entry name" value="CobW-like_C"/>
</dbReference>
<dbReference type="PROSITE" id="PS00126">
    <property type="entry name" value="PDEASE_I_1"/>
    <property type="match status" value="1"/>
</dbReference>
<reference evidence="13 14" key="1">
    <citation type="journal article" date="2013" name="Nat. Genet.">
        <title>The genome of the hydatid tapeworm Echinococcus granulosus.</title>
        <authorList>
            <person name="Zheng H."/>
            <person name="Zhang W."/>
            <person name="Zhang L."/>
            <person name="Zhang Z."/>
            <person name="Li J."/>
            <person name="Lu G."/>
            <person name="Zhu Y."/>
            <person name="Wang Y."/>
            <person name="Huang Y."/>
            <person name="Liu J."/>
            <person name="Kang H."/>
            <person name="Chen J."/>
            <person name="Wang L."/>
            <person name="Chen A."/>
            <person name="Yu S."/>
            <person name="Gao Z."/>
            <person name="Jin L."/>
            <person name="Gu W."/>
            <person name="Wang Z."/>
            <person name="Zhao L."/>
            <person name="Shi B."/>
            <person name="Wen H."/>
            <person name="Lin R."/>
            <person name="Jones M.K."/>
            <person name="Brejova B."/>
            <person name="Vinar T."/>
            <person name="Zhao G."/>
            <person name="McManus D.P."/>
            <person name="Chen Z."/>
            <person name="Zhou Y."/>
            <person name="Wang S."/>
        </authorList>
    </citation>
    <scope>NUCLEOTIDE SEQUENCE [LARGE SCALE GENOMIC DNA]</scope>
</reference>
<dbReference type="SMART" id="SM00471">
    <property type="entry name" value="HDc"/>
    <property type="match status" value="1"/>
</dbReference>
<dbReference type="GO" id="GO:0004114">
    <property type="term" value="F:3',5'-cyclic-nucleotide phosphodiesterase activity"/>
    <property type="evidence" value="ECO:0007669"/>
    <property type="project" value="InterPro"/>
</dbReference>
<dbReference type="CDD" id="cd00077">
    <property type="entry name" value="HDc"/>
    <property type="match status" value="1"/>
</dbReference>
<evidence type="ECO:0000259" key="12">
    <source>
        <dbReference type="PROSITE" id="PS51845"/>
    </source>
</evidence>
<dbReference type="STRING" id="6210.W6UTX1"/>
<dbReference type="InterPro" id="IPR023088">
    <property type="entry name" value="PDEase"/>
</dbReference>
<keyword evidence="11" id="KW-0732">Signal</keyword>
<dbReference type="OMA" id="VICKAIT"/>
<dbReference type="PROSITE" id="PS51845">
    <property type="entry name" value="PDEASE_I_2"/>
    <property type="match status" value="1"/>
</dbReference>
<comment type="cofactor">
    <cofactor evidence="10">
        <name>a divalent metal cation</name>
        <dbReference type="ChEBI" id="CHEBI:60240"/>
    </cofactor>
    <text evidence="10">Binds 2 divalent metal cations per subunit. Site 1 may preferentially bind zinc ions, while site 2 has a preference for magnesium and/or manganese ions.</text>
</comment>
<dbReference type="GO" id="GO:0046872">
    <property type="term" value="F:metal ion binding"/>
    <property type="evidence" value="ECO:0007669"/>
    <property type="project" value="UniProtKB-KW"/>
</dbReference>
<dbReference type="GO" id="GO:0000166">
    <property type="term" value="F:nucleotide binding"/>
    <property type="evidence" value="ECO:0007669"/>
    <property type="project" value="UniProtKB-KW"/>
</dbReference>
<dbReference type="OrthoDB" id="258627at2759"/>
<dbReference type="SUPFAM" id="SSF90002">
    <property type="entry name" value="Hypothetical protein YjiA, C-terminal domain"/>
    <property type="match status" value="1"/>
</dbReference>
<feature type="signal peptide" evidence="11">
    <location>
        <begin position="1"/>
        <end position="32"/>
    </location>
</feature>
<feature type="binding site" evidence="8">
    <location>
        <position position="557"/>
    </location>
    <ligand>
        <name>AMP</name>
        <dbReference type="ChEBI" id="CHEBI:456215"/>
    </ligand>
</feature>
<evidence type="ECO:0000313" key="14">
    <source>
        <dbReference type="Proteomes" id="UP000019149"/>
    </source>
</evidence>
<dbReference type="Pfam" id="PF02492">
    <property type="entry name" value="cobW"/>
    <property type="match status" value="1"/>
</dbReference>
<dbReference type="GO" id="GO:0007165">
    <property type="term" value="P:signal transduction"/>
    <property type="evidence" value="ECO:0007669"/>
    <property type="project" value="InterPro"/>
</dbReference>
<comment type="similarity">
    <text evidence="10">Belongs to the cyclic nucleotide phosphodiesterase family.</text>
</comment>
<evidence type="ECO:0000256" key="10">
    <source>
        <dbReference type="RuleBase" id="RU363067"/>
    </source>
</evidence>
<gene>
    <name evidence="13" type="ORF">EGR_03363</name>
</gene>
<dbReference type="Gene3D" id="1.10.1300.10">
    <property type="entry name" value="3'5'-cyclic nucleotide phosphodiesterase, catalytic domain"/>
    <property type="match status" value="1"/>
</dbReference>
<feature type="domain" description="PDEase" evidence="12">
    <location>
        <begin position="440"/>
        <end position="764"/>
    </location>
</feature>
<dbReference type="Pfam" id="PF00233">
    <property type="entry name" value="PDEase_I"/>
    <property type="match status" value="1"/>
</dbReference>
<feature type="binding site" evidence="9">
    <location>
        <position position="668"/>
    </location>
    <ligand>
        <name>Zn(2+)</name>
        <dbReference type="ChEBI" id="CHEBI:29105"/>
        <label>1</label>
    </ligand>
</feature>
<evidence type="ECO:0000256" key="3">
    <source>
        <dbReference type="ARBA" id="ARBA00022801"/>
    </source>
</evidence>
<dbReference type="GO" id="GO:0003924">
    <property type="term" value="F:GTPase activity"/>
    <property type="evidence" value="ECO:0007669"/>
    <property type="project" value="RHEA"/>
</dbReference>
<evidence type="ECO:0000256" key="7">
    <source>
        <dbReference type="PIRSR" id="PIRSR623088-1"/>
    </source>
</evidence>
<dbReference type="SUPFAM" id="SSF109604">
    <property type="entry name" value="HD-domain/PDEase-like"/>
    <property type="match status" value="1"/>
</dbReference>
<keyword evidence="1 9" id="KW-0479">Metal-binding</keyword>
<dbReference type="InterPro" id="IPR027417">
    <property type="entry name" value="P-loop_NTPase"/>
</dbReference>
<evidence type="ECO:0000313" key="13">
    <source>
        <dbReference type="EMBL" id="EUB61817.1"/>
    </source>
</evidence>
<dbReference type="RefSeq" id="XP_024353013.1">
    <property type="nucleotide sequence ID" value="XM_024492612.1"/>
</dbReference>
<feature type="binding site" evidence="8">
    <location>
        <begin position="516"/>
        <end position="520"/>
    </location>
    <ligand>
        <name>AMP</name>
        <dbReference type="ChEBI" id="CHEBI:456215"/>
    </ligand>
</feature>
<feature type="active site" description="Proton donor" evidence="7">
    <location>
        <position position="516"/>
    </location>
</feature>
<dbReference type="InterPro" id="IPR003607">
    <property type="entry name" value="HD/PDEase_dom"/>
</dbReference>
<comment type="similarity">
    <text evidence="5">Belongs to the SIMIBI class G3E GTPase family. ZNG1 subfamily.</text>
</comment>
<dbReference type="KEGG" id="egl:EGR_03363"/>
<evidence type="ECO:0000256" key="5">
    <source>
        <dbReference type="ARBA" id="ARBA00034320"/>
    </source>
</evidence>
<feature type="binding site" evidence="9">
    <location>
        <position position="557"/>
    </location>
    <ligand>
        <name>Zn(2+)</name>
        <dbReference type="ChEBI" id="CHEBI:29105"/>
        <label>2</label>
    </ligand>
</feature>
<dbReference type="InterPro" id="IPR036971">
    <property type="entry name" value="PDEase_catalytic_dom_sf"/>
</dbReference>
<dbReference type="CDD" id="cd03112">
    <property type="entry name" value="CobW-like"/>
    <property type="match status" value="1"/>
</dbReference>
<dbReference type="AlphaFoldDB" id="W6UTX1"/>
<evidence type="ECO:0000256" key="2">
    <source>
        <dbReference type="ARBA" id="ARBA00022741"/>
    </source>
</evidence>
<dbReference type="SUPFAM" id="SSF52540">
    <property type="entry name" value="P-loop containing nucleoside triphosphate hydrolases"/>
    <property type="match status" value="1"/>
</dbReference>
<dbReference type="Gene3D" id="3.40.50.300">
    <property type="entry name" value="P-loop containing nucleotide triphosphate hydrolases"/>
    <property type="match status" value="1"/>
</dbReference>
<keyword evidence="2" id="KW-0547">Nucleotide-binding</keyword>
<dbReference type="InterPro" id="IPR003495">
    <property type="entry name" value="CobW/HypB/UreG_nucleotide-bd"/>
</dbReference>
<dbReference type="PRINTS" id="PR00387">
    <property type="entry name" value="PDIESTERASE1"/>
</dbReference>
<comment type="caution">
    <text evidence="13">The sequence shown here is derived from an EMBL/GenBank/DDBJ whole genome shotgun (WGS) entry which is preliminary data.</text>
</comment>
<feature type="binding site" evidence="8">
    <location>
        <position position="719"/>
    </location>
    <ligand>
        <name>AMP</name>
        <dbReference type="ChEBI" id="CHEBI:456215"/>
    </ligand>
</feature>
<dbReference type="Proteomes" id="UP000019149">
    <property type="component" value="Unassembled WGS sequence"/>
</dbReference>
<name>W6UTX1_ECHGR</name>
<keyword evidence="3 10" id="KW-0378">Hydrolase</keyword>
<evidence type="ECO:0000256" key="4">
    <source>
        <dbReference type="ARBA" id="ARBA00023186"/>
    </source>
</evidence>
<proteinExistence type="inferred from homology"/>
<dbReference type="PANTHER" id="PTHR11347">
    <property type="entry name" value="CYCLIC NUCLEOTIDE PHOSPHODIESTERASE"/>
    <property type="match status" value="1"/>
</dbReference>
<dbReference type="EC" id="3.1.4.-" evidence="10"/>
<accession>W6UTX1</accession>
<sequence>MDGAVANHSGCHLFSLALCLMSSDDIPSLVEGDDGDDEIIDKVPVTIVTGFLGAGKTTLINYVLTAVHGKRIAVILNDFGEGSAAESTVALRENSCDLFEEWLELRNGCLCCSLKDPGVRAIENLMKNRGKFDYILLETTGLADPGPIGALFWLDESLCSQIALDGIVTLLDAKYCLQTLSNYDSSETVNACERQIALADVLVLNKTDLVTGEEMRLLEDHLREFGLVSSYRFINATAKLVKTSYARIDLSEILNLNMYSSSTIFDDLRSSFTPQKPHLDHAITTITIEENLRLDRKKFEDFLEKLQWEKNIRNNSNVVMEVMRIKGIIHFTGDTVPSSVQCVNELYDIFLISSSGAEKLGPIGVRLVFIGRNLDRCVLVVTGASERQGAAGGVPVVYMARDLVFSVATFVPTEARSSKSKSKADEFKDKRRPRYFRCLLDETYFVDRQSLLQPLLHWNFNLFTLERLTAGFPLLAIGKYLFEKSKFFQKFHLDHFLVVRLLRQIEDLYHENNPYHNALHAADVTQATYCLLKRLRVEKSISAFDFMCAILAAICHDIDHPGVNQAFLIKTKQMLSIFYEESILEHHHSNVCISVLLQSRVFSAFSIRRWGAMKHYMKRLILATDISKQEEYLEQLESLTERRYPSENYLPTHEDITLVMEMAIKCADISNPCRHWETCQQWANCITEEFFQQGDRESLLGLPVMPLMDRNKTTKAKVQIGFIEFQVLPLFEQWDAYVRSKFSRSLVAKCKKNLAIWLARDAAANEEQRTNLPL</sequence>
<evidence type="ECO:0000256" key="8">
    <source>
        <dbReference type="PIRSR" id="PIRSR623088-2"/>
    </source>
</evidence>
<feature type="binding site" evidence="8">
    <location>
        <position position="668"/>
    </location>
    <ligand>
        <name>AMP</name>
        <dbReference type="ChEBI" id="CHEBI:456215"/>
    </ligand>
</feature>
<protein>
    <recommendedName>
        <fullName evidence="10">Phosphodiesterase</fullName>
        <ecNumber evidence="10">3.1.4.-</ecNumber>
    </recommendedName>
</protein>
<dbReference type="InterPro" id="IPR023174">
    <property type="entry name" value="PDEase_CS"/>
</dbReference>
<organism evidence="13 14">
    <name type="scientific">Echinococcus granulosus</name>
    <name type="common">Hydatid tapeworm</name>
    <dbReference type="NCBI Taxonomy" id="6210"/>
    <lineage>
        <taxon>Eukaryota</taxon>
        <taxon>Metazoa</taxon>
        <taxon>Spiralia</taxon>
        <taxon>Lophotrochozoa</taxon>
        <taxon>Platyhelminthes</taxon>
        <taxon>Cestoda</taxon>
        <taxon>Eucestoda</taxon>
        <taxon>Cyclophyllidea</taxon>
        <taxon>Taeniidae</taxon>
        <taxon>Echinococcus</taxon>
        <taxon>Echinococcus granulosus group</taxon>
    </lineage>
</organism>
<dbReference type="Pfam" id="PF07683">
    <property type="entry name" value="CobW_C"/>
    <property type="match status" value="1"/>
</dbReference>
<dbReference type="Gene3D" id="3.30.1220.10">
    <property type="entry name" value="CobW-like, C-terminal domain"/>
    <property type="match status" value="1"/>
</dbReference>
<evidence type="ECO:0000256" key="9">
    <source>
        <dbReference type="PIRSR" id="PIRSR623088-3"/>
    </source>
</evidence>
<dbReference type="CTD" id="36339078"/>
<dbReference type="InterPro" id="IPR002073">
    <property type="entry name" value="PDEase_catalytic_dom"/>
</dbReference>
<comment type="catalytic activity">
    <reaction evidence="6">
        <text>GTP + H2O = GDP + phosphate + H(+)</text>
        <dbReference type="Rhea" id="RHEA:19669"/>
        <dbReference type="ChEBI" id="CHEBI:15377"/>
        <dbReference type="ChEBI" id="CHEBI:15378"/>
        <dbReference type="ChEBI" id="CHEBI:37565"/>
        <dbReference type="ChEBI" id="CHEBI:43474"/>
        <dbReference type="ChEBI" id="CHEBI:58189"/>
    </reaction>
    <physiologicalReaction direction="left-to-right" evidence="6">
        <dbReference type="Rhea" id="RHEA:19670"/>
    </physiologicalReaction>
</comment>
<dbReference type="EMBL" id="APAU02000017">
    <property type="protein sequence ID" value="EUB61817.1"/>
    <property type="molecule type" value="Genomic_DNA"/>
</dbReference>
<feature type="chain" id="PRO_5004882371" description="Phosphodiesterase" evidence="11">
    <location>
        <begin position="33"/>
        <end position="774"/>
    </location>
</feature>
<feature type="binding site" evidence="9">
    <location>
        <position position="557"/>
    </location>
    <ligand>
        <name>Zn(2+)</name>
        <dbReference type="ChEBI" id="CHEBI:29105"/>
        <label>1</label>
    </ligand>
</feature>
<evidence type="ECO:0000256" key="6">
    <source>
        <dbReference type="ARBA" id="ARBA00049117"/>
    </source>
</evidence>
<keyword evidence="14" id="KW-1185">Reference proteome</keyword>
<feature type="binding site" evidence="9">
    <location>
        <position position="556"/>
    </location>
    <ligand>
        <name>Zn(2+)</name>
        <dbReference type="ChEBI" id="CHEBI:29105"/>
        <label>1</label>
    </ligand>
</feature>